<organism evidence="2 3">
    <name type="scientific">Kribbella steppae</name>
    <dbReference type="NCBI Taxonomy" id="2512223"/>
    <lineage>
        <taxon>Bacteria</taxon>
        <taxon>Bacillati</taxon>
        <taxon>Actinomycetota</taxon>
        <taxon>Actinomycetes</taxon>
        <taxon>Propionibacteriales</taxon>
        <taxon>Kribbellaceae</taxon>
        <taxon>Kribbella</taxon>
    </lineage>
</organism>
<name>A0A4R2HAY9_9ACTN</name>
<reference evidence="2 3" key="1">
    <citation type="journal article" date="2015" name="Stand. Genomic Sci.">
        <title>Genomic Encyclopedia of Bacterial and Archaeal Type Strains, Phase III: the genomes of soil and plant-associated and newly described type strains.</title>
        <authorList>
            <person name="Whitman W.B."/>
            <person name="Woyke T."/>
            <person name="Klenk H.P."/>
            <person name="Zhou Y."/>
            <person name="Lilburn T.G."/>
            <person name="Beck B.J."/>
            <person name="De Vos P."/>
            <person name="Vandamme P."/>
            <person name="Eisen J.A."/>
            <person name="Garrity G."/>
            <person name="Hugenholtz P."/>
            <person name="Kyrpides N.C."/>
        </authorList>
    </citation>
    <scope>NUCLEOTIDE SEQUENCE [LARGE SCALE GENOMIC DNA]</scope>
    <source>
        <strain evidence="2 3">VKM Ac-2572</strain>
    </source>
</reference>
<dbReference type="InterPro" id="IPR021218">
    <property type="entry name" value="DUF2784"/>
</dbReference>
<gene>
    <name evidence="2" type="ORF">EV652_108240</name>
</gene>
<keyword evidence="1" id="KW-0812">Transmembrane</keyword>
<dbReference type="AlphaFoldDB" id="A0A4R2HAY9"/>
<keyword evidence="3" id="KW-1185">Reference proteome</keyword>
<feature type="transmembrane region" description="Helical" evidence="1">
    <location>
        <begin position="12"/>
        <end position="29"/>
    </location>
</feature>
<feature type="transmembrane region" description="Helical" evidence="1">
    <location>
        <begin position="34"/>
        <end position="53"/>
    </location>
</feature>
<evidence type="ECO:0000256" key="1">
    <source>
        <dbReference type="SAM" id="Phobius"/>
    </source>
</evidence>
<dbReference type="RefSeq" id="WP_132211527.1">
    <property type="nucleotide sequence ID" value="NZ_SLWN01000008.1"/>
</dbReference>
<evidence type="ECO:0000313" key="3">
    <source>
        <dbReference type="Proteomes" id="UP000294508"/>
    </source>
</evidence>
<dbReference type="EMBL" id="SLWN01000008">
    <property type="protein sequence ID" value="TCO24707.1"/>
    <property type="molecule type" value="Genomic_DNA"/>
</dbReference>
<keyword evidence="1" id="KW-0472">Membrane</keyword>
<keyword evidence="1" id="KW-1133">Transmembrane helix</keyword>
<sequence>MIWRFLGDVMMILHAAFLLFFVFGAFLAWKWPKLIWVNLGIVVWNLAIVLIDYDCPLTGSEKYFRRRGGESVYDAGYINHYLDGRIWPEGATPTAEKVGFALVIIGYVGFFVLRHRRRKAAAEGKVRGDSVGPRT</sequence>
<comment type="caution">
    <text evidence="2">The sequence shown here is derived from an EMBL/GenBank/DDBJ whole genome shotgun (WGS) entry which is preliminary data.</text>
</comment>
<protein>
    <submittedName>
        <fullName evidence="2">Uncharacterized protein DUF2784</fullName>
    </submittedName>
</protein>
<evidence type="ECO:0000313" key="2">
    <source>
        <dbReference type="EMBL" id="TCO24707.1"/>
    </source>
</evidence>
<dbReference type="Pfam" id="PF10861">
    <property type="entry name" value="DUF2784"/>
    <property type="match status" value="1"/>
</dbReference>
<proteinExistence type="predicted"/>
<dbReference type="OrthoDB" id="370375at2"/>
<dbReference type="Proteomes" id="UP000294508">
    <property type="component" value="Unassembled WGS sequence"/>
</dbReference>
<accession>A0A4R2HAY9</accession>
<feature type="transmembrane region" description="Helical" evidence="1">
    <location>
        <begin position="98"/>
        <end position="115"/>
    </location>
</feature>